<keyword evidence="3" id="KW-1185">Reference proteome</keyword>
<evidence type="ECO:0000313" key="2">
    <source>
        <dbReference type="EMBL" id="OOO62025.1"/>
    </source>
</evidence>
<name>A0ABX3L382_9CLOT</name>
<comment type="caution">
    <text evidence="2">The sequence shown here is derived from an EMBL/GenBank/DDBJ whole genome shotgun (WGS) entry which is preliminary data.</text>
</comment>
<organism evidence="2 3">
    <name type="scientific">Clostridium tepidum</name>
    <dbReference type="NCBI Taxonomy" id="1962263"/>
    <lineage>
        <taxon>Bacteria</taxon>
        <taxon>Bacillati</taxon>
        <taxon>Bacillota</taxon>
        <taxon>Clostridia</taxon>
        <taxon>Eubacteriales</taxon>
        <taxon>Clostridiaceae</taxon>
        <taxon>Clostridium</taxon>
    </lineage>
</organism>
<gene>
    <name evidence="2" type="ORF">BS637_09490</name>
</gene>
<evidence type="ECO:0008006" key="4">
    <source>
        <dbReference type="Google" id="ProtNLM"/>
    </source>
</evidence>
<dbReference type="RefSeq" id="WP_078024482.1">
    <property type="nucleotide sequence ID" value="NZ_JADPGM010000007.1"/>
</dbReference>
<protein>
    <recommendedName>
        <fullName evidence="4">Transposase</fullName>
    </recommendedName>
</protein>
<accession>A0ABX3L382</accession>
<dbReference type="Proteomes" id="UP000190206">
    <property type="component" value="Unassembled WGS sequence"/>
</dbReference>
<dbReference type="EMBL" id="MRAD01000008">
    <property type="protein sequence ID" value="OOO62025.1"/>
    <property type="molecule type" value="Genomic_DNA"/>
</dbReference>
<evidence type="ECO:0000256" key="1">
    <source>
        <dbReference type="SAM" id="Coils"/>
    </source>
</evidence>
<sequence length="77" mass="8752">MIKETVIDGDYIIYVYESGATMRVKQGDEPKEVIPELPKNPILELQKENESLKKQLDDTQKSIAEMMNLIAMQGITP</sequence>
<reference evidence="2 3" key="1">
    <citation type="submission" date="2016-12" db="EMBL/GenBank/DDBJ databases">
        <title>Clostridium tepidum sp. nov., a close relative of Clostridium sporogenes and Clostridium botulinum Group I.</title>
        <authorList>
            <person name="Dobritsa A.P."/>
            <person name="Kutumbaka K."/>
            <person name="Werner K."/>
            <person name="Samadpour M."/>
        </authorList>
    </citation>
    <scope>NUCLEOTIDE SEQUENCE [LARGE SCALE GENOMIC DNA]</scope>
    <source>
        <strain evidence="2 3">PE</strain>
    </source>
</reference>
<proteinExistence type="predicted"/>
<feature type="coiled-coil region" evidence="1">
    <location>
        <begin position="42"/>
        <end position="69"/>
    </location>
</feature>
<evidence type="ECO:0000313" key="3">
    <source>
        <dbReference type="Proteomes" id="UP000190206"/>
    </source>
</evidence>
<keyword evidence="1" id="KW-0175">Coiled coil</keyword>